<feature type="transmembrane region" description="Helical" evidence="1">
    <location>
        <begin position="31"/>
        <end position="64"/>
    </location>
</feature>
<comment type="caution">
    <text evidence="2">The sequence shown here is derived from an EMBL/GenBank/DDBJ whole genome shotgun (WGS) entry which is preliminary data.</text>
</comment>
<name>A0A2M7QC18_9BACT</name>
<keyword evidence="1" id="KW-1133">Transmembrane helix</keyword>
<organism evidence="2 3">
    <name type="scientific">Candidatus Roizmanbacteria bacterium CG_4_10_14_0_8_um_filter_39_9</name>
    <dbReference type="NCBI Taxonomy" id="1974829"/>
    <lineage>
        <taxon>Bacteria</taxon>
        <taxon>Candidatus Roizmaniibacteriota</taxon>
    </lineage>
</organism>
<accession>A0A2M7QC18</accession>
<reference evidence="3" key="1">
    <citation type="submission" date="2017-09" db="EMBL/GenBank/DDBJ databases">
        <title>Depth-based differentiation of microbial function through sediment-hosted aquifers and enrichment of novel symbionts in the deep terrestrial subsurface.</title>
        <authorList>
            <person name="Probst A.J."/>
            <person name="Ladd B."/>
            <person name="Jarett J.K."/>
            <person name="Geller-Mcgrath D.E."/>
            <person name="Sieber C.M.K."/>
            <person name="Emerson J.B."/>
            <person name="Anantharaman K."/>
            <person name="Thomas B.C."/>
            <person name="Malmstrom R."/>
            <person name="Stieglmeier M."/>
            <person name="Klingl A."/>
            <person name="Woyke T."/>
            <person name="Ryan C.M."/>
            <person name="Banfield J.F."/>
        </authorList>
    </citation>
    <scope>NUCLEOTIDE SEQUENCE [LARGE SCALE GENOMIC DNA]</scope>
</reference>
<gene>
    <name evidence="2" type="ORF">COY90_04075</name>
</gene>
<sequence>MEPLIYYMAASVIYVMLIHFALAIKGQFNIFLMIGVFVFGGVLGLFLNSYQAGFVAAIILSLIFW</sequence>
<evidence type="ECO:0000313" key="2">
    <source>
        <dbReference type="EMBL" id="PIY68776.1"/>
    </source>
</evidence>
<proteinExistence type="predicted"/>
<feature type="transmembrane region" description="Helical" evidence="1">
    <location>
        <begin position="6"/>
        <end position="24"/>
    </location>
</feature>
<keyword evidence="1" id="KW-0812">Transmembrane</keyword>
<keyword evidence="1" id="KW-0472">Membrane</keyword>
<protein>
    <submittedName>
        <fullName evidence="2">Uncharacterized protein</fullName>
    </submittedName>
</protein>
<dbReference type="AlphaFoldDB" id="A0A2M7QC18"/>
<evidence type="ECO:0000313" key="3">
    <source>
        <dbReference type="Proteomes" id="UP000230108"/>
    </source>
</evidence>
<dbReference type="EMBL" id="PFLF01000088">
    <property type="protein sequence ID" value="PIY68776.1"/>
    <property type="molecule type" value="Genomic_DNA"/>
</dbReference>
<dbReference type="Proteomes" id="UP000230108">
    <property type="component" value="Unassembled WGS sequence"/>
</dbReference>
<evidence type="ECO:0000256" key="1">
    <source>
        <dbReference type="SAM" id="Phobius"/>
    </source>
</evidence>